<comment type="caution">
    <text evidence="1">The sequence shown here is derived from an EMBL/GenBank/DDBJ whole genome shotgun (WGS) entry which is preliminary data.</text>
</comment>
<protein>
    <submittedName>
        <fullName evidence="1">Uncharacterized protein</fullName>
    </submittedName>
</protein>
<dbReference type="Proteomes" id="UP000006324">
    <property type="component" value="Unassembled WGS sequence"/>
</dbReference>
<name>A0A0F6H984_LEPIR</name>
<sequence>MKHYFEISFLISIFLVSFHLSSESIDKIKEGDLIFQETFSELMSGSVYIVRYASVYIKLLFFETSRNK</sequence>
<gene>
    <name evidence="1" type="ORF">LEP1GSC104_0353</name>
</gene>
<dbReference type="EMBL" id="AHNQ02000027">
    <property type="protein sequence ID" value="EKO24823.1"/>
    <property type="molecule type" value="Genomic_DNA"/>
</dbReference>
<evidence type="ECO:0000313" key="2">
    <source>
        <dbReference type="Proteomes" id="UP000006324"/>
    </source>
</evidence>
<organism evidence="1 2">
    <name type="scientific">Leptospira interrogans str. UI 12621</name>
    <dbReference type="NCBI Taxonomy" id="1049937"/>
    <lineage>
        <taxon>Bacteria</taxon>
        <taxon>Pseudomonadati</taxon>
        <taxon>Spirochaetota</taxon>
        <taxon>Spirochaetia</taxon>
        <taxon>Leptospirales</taxon>
        <taxon>Leptospiraceae</taxon>
        <taxon>Leptospira</taxon>
    </lineage>
</organism>
<dbReference type="AlphaFoldDB" id="A0A0F6H984"/>
<evidence type="ECO:0000313" key="1">
    <source>
        <dbReference type="EMBL" id="EKO24823.1"/>
    </source>
</evidence>
<reference evidence="1 2" key="1">
    <citation type="submission" date="2012-09" db="EMBL/GenBank/DDBJ databases">
        <authorList>
            <person name="Harkins D.M."/>
            <person name="Durkin A.S."/>
            <person name="Brinkac L.M."/>
            <person name="Selengut J.D."/>
            <person name="Sanka R."/>
            <person name="DePew J."/>
            <person name="Purushe J."/>
            <person name="Chanthongthip A."/>
            <person name="Lattana O."/>
            <person name="Phetsouvanh R."/>
            <person name="Newton P.N."/>
            <person name="Vinetz J.M."/>
            <person name="Sutton G.G."/>
            <person name="Nelson W.C."/>
            <person name="Fouts D.E."/>
        </authorList>
    </citation>
    <scope>NUCLEOTIDE SEQUENCE [LARGE SCALE GENOMIC DNA]</scope>
    <source>
        <strain evidence="1 2">UI 12621</strain>
    </source>
</reference>
<accession>A0A0F6H984</accession>
<proteinExistence type="predicted"/>